<keyword evidence="4" id="KW-0175">Coiled coil</keyword>
<protein>
    <recommendedName>
        <fullName evidence="3">Translation machinery-associated protein 22</fullName>
    </recommendedName>
</protein>
<dbReference type="SUPFAM" id="SSF55159">
    <property type="entry name" value="eIF1-like"/>
    <property type="match status" value="1"/>
</dbReference>
<dbReference type="Gene3D" id="3.30.780.10">
    <property type="entry name" value="SUI1-like domain"/>
    <property type="match status" value="1"/>
</dbReference>
<dbReference type="GeneID" id="25266369"/>
<dbReference type="InterPro" id="IPR048517">
    <property type="entry name" value="DENR_N"/>
</dbReference>
<sequence>MSDAQDLDTQGASSSTAQAPVAEQLAPTAPVPLQLVYCQVCTFPPEYCEFGSSVSKCRTWLEKAHPEMYAKVWSDEAITANLANMTAKQADDLEKEAAKKERKAEAKAEKEKAQKSALKIILTRAARTKRKATTSVGGLHHFIPPLPAMKVVSKGLASRLATGASVSKSTSNPNVDEIVIQGDVADEIKAMIVARQKPFNDLPPESAGGPSEKNIIIEEEKSVKKLKGDAPAAGAEAT</sequence>
<feature type="coiled-coil region" evidence="4">
    <location>
        <begin position="83"/>
        <end position="116"/>
    </location>
</feature>
<dbReference type="InterPro" id="IPR036877">
    <property type="entry name" value="SUI1_dom_sf"/>
</dbReference>
<dbReference type="PANTHER" id="PTHR12789">
    <property type="entry name" value="DENSITY-REGULATED PROTEIN HOMOLOG"/>
    <property type="match status" value="1"/>
</dbReference>
<dbReference type="InterPro" id="IPR046447">
    <property type="entry name" value="DENR_C"/>
</dbReference>
<dbReference type="FunCoup" id="A0A066WMD4">
    <property type="interactions" value="582"/>
</dbReference>
<dbReference type="InterPro" id="IPR050318">
    <property type="entry name" value="DENR/SUI1_TIF"/>
</dbReference>
<evidence type="ECO:0000256" key="3">
    <source>
        <dbReference type="ARBA" id="ARBA00020058"/>
    </source>
</evidence>
<evidence type="ECO:0000256" key="1">
    <source>
        <dbReference type="ARBA" id="ARBA00007514"/>
    </source>
</evidence>
<evidence type="ECO:0000256" key="4">
    <source>
        <dbReference type="SAM" id="Coils"/>
    </source>
</evidence>
<dbReference type="HOGENOM" id="CLU_073511_0_1_1"/>
<reference evidence="6 7" key="1">
    <citation type="submission" date="2014-05" db="EMBL/GenBank/DDBJ databases">
        <title>Draft genome sequence of a rare smut relative, Tilletiaria anomala UBC 951.</title>
        <authorList>
            <consortium name="DOE Joint Genome Institute"/>
            <person name="Toome M."/>
            <person name="Kuo A."/>
            <person name="Henrissat B."/>
            <person name="Lipzen A."/>
            <person name="Tritt A."/>
            <person name="Yoshinaga Y."/>
            <person name="Zane M."/>
            <person name="Barry K."/>
            <person name="Grigoriev I.V."/>
            <person name="Spatafora J.W."/>
            <person name="Aimea M.C."/>
        </authorList>
    </citation>
    <scope>NUCLEOTIDE SEQUENCE [LARGE SCALE GENOMIC DNA]</scope>
    <source>
        <strain evidence="6 7">UBC 951</strain>
    </source>
</reference>
<dbReference type="RefSeq" id="XP_013245011.1">
    <property type="nucleotide sequence ID" value="XM_013389557.1"/>
</dbReference>
<gene>
    <name evidence="6" type="ORF">K437DRAFT_272705</name>
</gene>
<evidence type="ECO:0000313" key="7">
    <source>
        <dbReference type="Proteomes" id="UP000027361"/>
    </source>
</evidence>
<evidence type="ECO:0000256" key="2">
    <source>
        <dbReference type="ARBA" id="ARBA00011742"/>
    </source>
</evidence>
<dbReference type="Pfam" id="PF21023">
    <property type="entry name" value="DENR_N"/>
    <property type="match status" value="1"/>
</dbReference>
<accession>A0A066WMD4</accession>
<dbReference type="AlphaFoldDB" id="A0A066WMD4"/>
<dbReference type="OrthoDB" id="277199at2759"/>
<dbReference type="CDD" id="cd11607">
    <property type="entry name" value="DENR_C"/>
    <property type="match status" value="1"/>
</dbReference>
<comment type="caution">
    <text evidence="6">The sequence shown here is derived from an EMBL/GenBank/DDBJ whole genome shotgun (WGS) entry which is preliminary data.</text>
</comment>
<dbReference type="PANTHER" id="PTHR12789:SF0">
    <property type="entry name" value="DENSITY-REGULATED PROTEIN"/>
    <property type="match status" value="1"/>
</dbReference>
<proteinExistence type="inferred from homology"/>
<dbReference type="GO" id="GO:0002188">
    <property type="term" value="P:translation reinitiation"/>
    <property type="evidence" value="ECO:0007669"/>
    <property type="project" value="TreeGrafter"/>
</dbReference>
<dbReference type="STRING" id="1037660.A0A066WMD4"/>
<evidence type="ECO:0000259" key="5">
    <source>
        <dbReference type="PROSITE" id="PS50296"/>
    </source>
</evidence>
<dbReference type="PROSITE" id="PS50296">
    <property type="entry name" value="SUI1"/>
    <property type="match status" value="1"/>
</dbReference>
<dbReference type="InParanoid" id="A0A066WMD4"/>
<feature type="domain" description="SUI1" evidence="5">
    <location>
        <begin position="120"/>
        <end position="196"/>
    </location>
</feature>
<name>A0A066WMD4_TILAU</name>
<dbReference type="Proteomes" id="UP000027361">
    <property type="component" value="Unassembled WGS sequence"/>
</dbReference>
<dbReference type="GO" id="GO:0003743">
    <property type="term" value="F:translation initiation factor activity"/>
    <property type="evidence" value="ECO:0007669"/>
    <property type="project" value="InterPro"/>
</dbReference>
<dbReference type="GO" id="GO:0001731">
    <property type="term" value="P:formation of translation preinitiation complex"/>
    <property type="evidence" value="ECO:0007669"/>
    <property type="project" value="TreeGrafter"/>
</dbReference>
<dbReference type="Pfam" id="PF01253">
    <property type="entry name" value="SUI1"/>
    <property type="match status" value="1"/>
</dbReference>
<comment type="similarity">
    <text evidence="1">Belongs to the DENR family.</text>
</comment>
<comment type="subunit">
    <text evidence="2">Interacts with the 40S ribosomal subunit.</text>
</comment>
<evidence type="ECO:0000313" key="6">
    <source>
        <dbReference type="EMBL" id="KDN52164.1"/>
    </source>
</evidence>
<organism evidence="6 7">
    <name type="scientific">Tilletiaria anomala (strain ATCC 24038 / CBS 436.72 / UBC 951)</name>
    <dbReference type="NCBI Taxonomy" id="1037660"/>
    <lineage>
        <taxon>Eukaryota</taxon>
        <taxon>Fungi</taxon>
        <taxon>Dikarya</taxon>
        <taxon>Basidiomycota</taxon>
        <taxon>Ustilaginomycotina</taxon>
        <taxon>Exobasidiomycetes</taxon>
        <taxon>Georgefischeriales</taxon>
        <taxon>Tilletiariaceae</taxon>
        <taxon>Tilletiaria</taxon>
    </lineage>
</organism>
<dbReference type="GO" id="GO:0003729">
    <property type="term" value="F:mRNA binding"/>
    <property type="evidence" value="ECO:0007669"/>
    <property type="project" value="TreeGrafter"/>
</dbReference>
<dbReference type="EMBL" id="JMSN01000013">
    <property type="protein sequence ID" value="KDN52164.1"/>
    <property type="molecule type" value="Genomic_DNA"/>
</dbReference>
<dbReference type="InterPro" id="IPR001950">
    <property type="entry name" value="SUI1"/>
</dbReference>
<keyword evidence="7" id="KW-1185">Reference proteome</keyword>